<dbReference type="Pfam" id="PF04718">
    <property type="entry name" value="ATP-synt_G"/>
    <property type="match status" value="1"/>
</dbReference>
<dbReference type="InterPro" id="IPR006808">
    <property type="entry name" value="ATP_synth_F0_gsu_mt"/>
</dbReference>
<dbReference type="Proteomes" id="UP001316803">
    <property type="component" value="Unassembled WGS sequence"/>
</dbReference>
<gene>
    <name evidence="11" type="primary">ATP20</name>
    <name evidence="11" type="ORF">OHC33_006432</name>
</gene>
<evidence type="ECO:0000256" key="4">
    <source>
        <dbReference type="ARBA" id="ARBA00022547"/>
    </source>
</evidence>
<evidence type="ECO:0000256" key="1">
    <source>
        <dbReference type="ARBA" id="ARBA00004325"/>
    </source>
</evidence>
<proteinExistence type="inferred from homology"/>
<dbReference type="EMBL" id="JAKLMC020000015">
    <property type="protein sequence ID" value="KAK5952389.1"/>
    <property type="molecule type" value="Genomic_DNA"/>
</dbReference>
<comment type="subcellular location">
    <subcellularLocation>
        <location evidence="1">Mitochondrion membrane</location>
    </subcellularLocation>
</comment>
<dbReference type="GO" id="GO:0031966">
    <property type="term" value="C:mitochondrial membrane"/>
    <property type="evidence" value="ECO:0007669"/>
    <property type="project" value="UniProtKB-SubCell"/>
</dbReference>
<evidence type="ECO:0000256" key="6">
    <source>
        <dbReference type="ARBA" id="ARBA00023065"/>
    </source>
</evidence>
<evidence type="ECO:0000313" key="12">
    <source>
        <dbReference type="Proteomes" id="UP001316803"/>
    </source>
</evidence>
<keyword evidence="12" id="KW-1185">Reference proteome</keyword>
<evidence type="ECO:0000256" key="3">
    <source>
        <dbReference type="ARBA" id="ARBA00022448"/>
    </source>
</evidence>
<organism evidence="11 12">
    <name type="scientific">Knufia fluminis</name>
    <dbReference type="NCBI Taxonomy" id="191047"/>
    <lineage>
        <taxon>Eukaryota</taxon>
        <taxon>Fungi</taxon>
        <taxon>Dikarya</taxon>
        <taxon>Ascomycota</taxon>
        <taxon>Pezizomycotina</taxon>
        <taxon>Eurotiomycetes</taxon>
        <taxon>Chaetothyriomycetidae</taxon>
        <taxon>Chaetothyriales</taxon>
        <taxon>Trichomeriaceae</taxon>
        <taxon>Knufia</taxon>
    </lineage>
</organism>
<evidence type="ECO:0000256" key="7">
    <source>
        <dbReference type="ARBA" id="ARBA00023128"/>
    </source>
</evidence>
<accession>A0AAN8ECM0</accession>
<comment type="similarity">
    <text evidence="2">Belongs to the ATPase g subunit family.</text>
</comment>
<dbReference type="GO" id="GO:0015986">
    <property type="term" value="P:proton motive force-driven ATP synthesis"/>
    <property type="evidence" value="ECO:0007669"/>
    <property type="project" value="InterPro"/>
</dbReference>
<dbReference type="GO" id="GO:0015078">
    <property type="term" value="F:proton transmembrane transporter activity"/>
    <property type="evidence" value="ECO:0007669"/>
    <property type="project" value="InterPro"/>
</dbReference>
<evidence type="ECO:0000313" key="11">
    <source>
        <dbReference type="EMBL" id="KAK5952389.1"/>
    </source>
</evidence>
<keyword evidence="5" id="KW-0375">Hydrogen ion transport</keyword>
<feature type="compositionally biased region" description="Polar residues" evidence="10">
    <location>
        <begin position="50"/>
        <end position="59"/>
    </location>
</feature>
<keyword evidence="7" id="KW-0496">Mitochondrion</keyword>
<evidence type="ECO:0000256" key="9">
    <source>
        <dbReference type="ARBA" id="ARBA00023310"/>
    </source>
</evidence>
<feature type="region of interest" description="Disordered" evidence="10">
    <location>
        <begin position="1"/>
        <end position="74"/>
    </location>
</feature>
<reference evidence="11 12" key="1">
    <citation type="submission" date="2022-12" db="EMBL/GenBank/DDBJ databases">
        <title>Genomic features and morphological characterization of a novel Knufia sp. strain isolated from spacecraft assembly facility.</title>
        <authorList>
            <person name="Teixeira M."/>
            <person name="Chander A.M."/>
            <person name="Stajich J.E."/>
            <person name="Venkateswaran K."/>
        </authorList>
    </citation>
    <scope>NUCLEOTIDE SEQUENCE [LARGE SCALE GENOMIC DNA]</scope>
    <source>
        <strain evidence="11 12">FJI-L2-BK-P2</strain>
    </source>
</reference>
<protein>
    <submittedName>
        <fullName evidence="11">ATP synthase subunit G atp20</fullName>
    </submittedName>
</protein>
<dbReference type="GO" id="GO:0045259">
    <property type="term" value="C:proton-transporting ATP synthase complex"/>
    <property type="evidence" value="ECO:0007669"/>
    <property type="project" value="UniProtKB-KW"/>
</dbReference>
<evidence type="ECO:0000256" key="5">
    <source>
        <dbReference type="ARBA" id="ARBA00022781"/>
    </source>
</evidence>
<evidence type="ECO:0000256" key="2">
    <source>
        <dbReference type="ARBA" id="ARBA00005699"/>
    </source>
</evidence>
<keyword evidence="8" id="KW-0472">Membrane</keyword>
<feature type="compositionally biased region" description="Polar residues" evidence="10">
    <location>
        <begin position="1"/>
        <end position="13"/>
    </location>
</feature>
<keyword evidence="4" id="KW-0138">CF(0)</keyword>
<evidence type="ECO:0000256" key="10">
    <source>
        <dbReference type="SAM" id="MobiDB-lite"/>
    </source>
</evidence>
<keyword evidence="3" id="KW-0813">Transport</keyword>
<keyword evidence="9" id="KW-0066">ATP synthesis</keyword>
<comment type="caution">
    <text evidence="11">The sequence shown here is derived from an EMBL/GenBank/DDBJ whole genome shotgun (WGS) entry which is preliminary data.</text>
</comment>
<name>A0AAN8ECM0_9EURO</name>
<dbReference type="AlphaFoldDB" id="A0AAN8ECM0"/>
<evidence type="ECO:0000256" key="8">
    <source>
        <dbReference type="ARBA" id="ARBA00023136"/>
    </source>
</evidence>
<sequence length="213" mass="22634">MSSSRVVIRQSRNLLRRPQFRNASSTTEKASEVAGSAKEKASQAADSAKGSVQSGTSKASEGLTRVSSSAGSSISNAASSMQSALGRIGGRTGRVIKFVESLIPPTVYYGRVGLELGRLMVQHQKMAPPSISSFQSMFQPVTNVIRNPRSITSAVPAGSGQQLLSQARNTSGLQMARYAIVLAQILGFFTVGEMIGRMKVVGYHGEPHHEGEH</sequence>
<keyword evidence="6" id="KW-0406">Ion transport</keyword>